<keyword evidence="2" id="KW-0732">Signal</keyword>
<dbReference type="EMBL" id="CP092427">
    <property type="protein sequence ID" value="ULP38269.1"/>
    <property type="molecule type" value="Genomic_DNA"/>
</dbReference>
<sequence length="152" mass="16507">MRARFASVLLLALTACAHPPPEDAESTATRPVLEVRHDTDVLARTFPALGAPVSASWIRWDNAGDASRATAVWIDAVVQVTKPTMDSLLRQHDTEPSTHRPAVQKPLEADVPAGPFRTGVELNMAFSPGRMSTRVFLDPPRDTVVLQSSEIS</sequence>
<proteinExistence type="predicted"/>
<evidence type="ECO:0000256" key="1">
    <source>
        <dbReference type="SAM" id="MobiDB-lite"/>
    </source>
</evidence>
<dbReference type="PROSITE" id="PS51257">
    <property type="entry name" value="PROKAR_LIPOPROTEIN"/>
    <property type="match status" value="1"/>
</dbReference>
<feature type="chain" id="PRO_5040860935" description="Copper(I)-binding protein" evidence="2">
    <location>
        <begin position="18"/>
        <end position="152"/>
    </location>
</feature>
<protein>
    <recommendedName>
        <fullName evidence="7">Copper(I)-binding protein</fullName>
    </recommendedName>
</protein>
<evidence type="ECO:0000313" key="6">
    <source>
        <dbReference type="Proteomes" id="UP001140272"/>
    </source>
</evidence>
<dbReference type="EMBL" id="JACKRN010000768">
    <property type="protein sequence ID" value="MCV7072867.1"/>
    <property type="molecule type" value="Genomic_DNA"/>
</dbReference>
<organism evidence="3 6">
    <name type="scientific">Mycolicibacterium rufum</name>
    <dbReference type="NCBI Taxonomy" id="318424"/>
    <lineage>
        <taxon>Bacteria</taxon>
        <taxon>Bacillati</taxon>
        <taxon>Actinomycetota</taxon>
        <taxon>Actinomycetes</taxon>
        <taxon>Mycobacteriales</taxon>
        <taxon>Mycobacteriaceae</taxon>
        <taxon>Mycolicibacterium</taxon>
    </lineage>
</organism>
<evidence type="ECO:0000313" key="5">
    <source>
        <dbReference type="Proteomes" id="UP001055159"/>
    </source>
</evidence>
<name>A0A9X3BQT2_9MYCO</name>
<reference evidence="3" key="2">
    <citation type="journal article" date="2022" name="BMC Genomics">
        <title>Comparative genome analysis of mycobacteria focusing on tRNA and non-coding RNA.</title>
        <authorList>
            <person name="Behra P.R.K."/>
            <person name="Pettersson B.M.F."/>
            <person name="Ramesh M."/>
            <person name="Das S."/>
            <person name="Dasgupta S."/>
            <person name="Kirsebom L.A."/>
        </authorList>
    </citation>
    <scope>NUCLEOTIDE SEQUENCE</scope>
    <source>
        <strain evidence="3">DSM 45406</strain>
    </source>
</reference>
<dbReference type="AlphaFoldDB" id="A0A9X3BQT2"/>
<evidence type="ECO:0000313" key="4">
    <source>
        <dbReference type="EMBL" id="ULP38269.1"/>
    </source>
</evidence>
<dbReference type="Proteomes" id="UP001055159">
    <property type="component" value="Chromosome"/>
</dbReference>
<reference evidence="4" key="3">
    <citation type="submission" date="2022-08" db="EMBL/GenBank/DDBJ databases">
        <title>Whole genome sequencing of non-tuberculosis mycobacteria type-strains.</title>
        <authorList>
            <person name="Igarashi Y."/>
            <person name="Osugi A."/>
            <person name="Mitarai S."/>
        </authorList>
    </citation>
    <scope>NUCLEOTIDE SEQUENCE</scope>
    <source>
        <strain evidence="4">JCM 16372</strain>
    </source>
</reference>
<evidence type="ECO:0008006" key="7">
    <source>
        <dbReference type="Google" id="ProtNLM"/>
    </source>
</evidence>
<dbReference type="Proteomes" id="UP001140272">
    <property type="component" value="Unassembled WGS sequence"/>
</dbReference>
<feature type="region of interest" description="Disordered" evidence="1">
    <location>
        <begin position="91"/>
        <end position="112"/>
    </location>
</feature>
<evidence type="ECO:0000256" key="2">
    <source>
        <dbReference type="SAM" id="SignalP"/>
    </source>
</evidence>
<keyword evidence="5" id="KW-1185">Reference proteome</keyword>
<accession>A0A9X3BQT2</accession>
<dbReference type="RefSeq" id="WP_043414702.1">
    <property type="nucleotide sequence ID" value="NZ_CP092427.2"/>
</dbReference>
<gene>
    <name evidence="3" type="ORF">H7H73_23470</name>
    <name evidence="4" type="ORF">MJO55_07545</name>
</gene>
<feature type="signal peptide" evidence="2">
    <location>
        <begin position="1"/>
        <end position="17"/>
    </location>
</feature>
<evidence type="ECO:0000313" key="3">
    <source>
        <dbReference type="EMBL" id="MCV7072867.1"/>
    </source>
</evidence>
<reference evidence="3" key="1">
    <citation type="submission" date="2020-07" db="EMBL/GenBank/DDBJ databases">
        <authorList>
            <person name="Pettersson B.M.F."/>
            <person name="Behra P.R.K."/>
            <person name="Ramesh M."/>
            <person name="Das S."/>
            <person name="Dasgupta S."/>
            <person name="Kirsebom L.A."/>
        </authorList>
    </citation>
    <scope>NUCLEOTIDE SEQUENCE</scope>
    <source>
        <strain evidence="3">DSM 45406</strain>
    </source>
</reference>